<feature type="signal peptide" evidence="1">
    <location>
        <begin position="1"/>
        <end position="21"/>
    </location>
</feature>
<accession>A0AAW5NSH5</accession>
<evidence type="ECO:0000313" key="3">
    <source>
        <dbReference type="EMBL" id="MCS2791331.1"/>
    </source>
</evidence>
<evidence type="ECO:0000256" key="1">
    <source>
        <dbReference type="SAM" id="SignalP"/>
    </source>
</evidence>
<comment type="caution">
    <text evidence="3">The sequence shown here is derived from an EMBL/GenBank/DDBJ whole genome shotgun (WGS) entry which is preliminary data.</text>
</comment>
<dbReference type="Proteomes" id="UP001204548">
    <property type="component" value="Unassembled WGS sequence"/>
</dbReference>
<feature type="chain" id="PRO_5043913389" evidence="1">
    <location>
        <begin position="22"/>
        <end position="351"/>
    </location>
</feature>
<dbReference type="CDD" id="cd14948">
    <property type="entry name" value="BACON"/>
    <property type="match status" value="2"/>
</dbReference>
<feature type="domain" description="BACON" evidence="2">
    <location>
        <begin position="60"/>
        <end position="110"/>
    </location>
</feature>
<feature type="domain" description="BACON" evidence="2">
    <location>
        <begin position="148"/>
        <end position="196"/>
    </location>
</feature>
<keyword evidence="1" id="KW-0732">Signal</keyword>
<proteinExistence type="predicted"/>
<dbReference type="InterPro" id="IPR024361">
    <property type="entry name" value="BACON"/>
</dbReference>
<evidence type="ECO:0000313" key="4">
    <source>
        <dbReference type="Proteomes" id="UP001204548"/>
    </source>
</evidence>
<reference evidence="3" key="1">
    <citation type="submission" date="2022-08" db="EMBL/GenBank/DDBJ databases">
        <title>Genome Sequencing of Bacteroides fragilis Group Isolates with Nanopore Technology.</title>
        <authorList>
            <person name="Tisza M.J."/>
            <person name="Smith D."/>
            <person name="Dekker J.P."/>
        </authorList>
    </citation>
    <scope>NUCLEOTIDE SEQUENCE</scope>
    <source>
        <strain evidence="3">BFG-351</strain>
    </source>
</reference>
<dbReference type="InterPro" id="IPR013783">
    <property type="entry name" value="Ig-like_fold"/>
</dbReference>
<name>A0AAW5NSH5_9BACE</name>
<dbReference type="EMBL" id="JANUTS010000001">
    <property type="protein sequence ID" value="MCS2791331.1"/>
    <property type="molecule type" value="Genomic_DNA"/>
</dbReference>
<dbReference type="Pfam" id="PF13004">
    <property type="entry name" value="BACON"/>
    <property type="match status" value="2"/>
</dbReference>
<dbReference type="AlphaFoldDB" id="A0AAW5NSH5"/>
<evidence type="ECO:0000259" key="2">
    <source>
        <dbReference type="Pfam" id="PF13004"/>
    </source>
</evidence>
<protein>
    <submittedName>
        <fullName evidence="3">BACON domain-containing protein</fullName>
    </submittedName>
</protein>
<organism evidence="3 4">
    <name type="scientific">Bacteroides faecis</name>
    <dbReference type="NCBI Taxonomy" id="674529"/>
    <lineage>
        <taxon>Bacteria</taxon>
        <taxon>Pseudomonadati</taxon>
        <taxon>Bacteroidota</taxon>
        <taxon>Bacteroidia</taxon>
        <taxon>Bacteroidales</taxon>
        <taxon>Bacteroidaceae</taxon>
        <taxon>Bacteroides</taxon>
    </lineage>
</organism>
<dbReference type="RefSeq" id="WP_010535982.1">
    <property type="nucleotide sequence ID" value="NZ_CAJTBQ010000001.1"/>
</dbReference>
<sequence length="351" mass="37781">MKKLYSLFLLLIGLICFTSCGDDDYAYTAPETLDVTKADLYFKSPGGTGSIEITTNRELQATSSVDWCTVSVSGGVVTAKATENPAIESRAGTITVSDGVLTSLVAVYQEGLVCIIDTSHLKSANDNSAGSTFINVDSSSPFTVTIPEDATSWLSYTKDDEGKVTFNFTANTTGTLRGACVTVTSGAKDVSITIAQYEINDLIGAWKAIYSDGKDYYQEIIEITKPEEGMLDLNFSSPAPGLNPIFHCTYTDGIMKIQNATDQGRYGSYYLYTAMFTTDNGVSWSTDYTYSGSADVTTDGAFTIKFYNDGSWVGKEINGVGLEAFSTPTPSSAGNLGYLLAYFDIILYKLP</sequence>
<gene>
    <name evidence="3" type="ORF">NXW97_04780</name>
</gene>
<dbReference type="Gene3D" id="2.60.40.10">
    <property type="entry name" value="Immunoglobulins"/>
    <property type="match status" value="2"/>
</dbReference>